<name>A0ABM5F8V9_9SAUR</name>
<organism evidence="8 9">
    <name type="scientific">Pogona vitticeps</name>
    <name type="common">central bearded dragon</name>
    <dbReference type="NCBI Taxonomy" id="103695"/>
    <lineage>
        <taxon>Eukaryota</taxon>
        <taxon>Metazoa</taxon>
        <taxon>Chordata</taxon>
        <taxon>Craniata</taxon>
        <taxon>Vertebrata</taxon>
        <taxon>Euteleostomi</taxon>
        <taxon>Lepidosauria</taxon>
        <taxon>Squamata</taxon>
        <taxon>Bifurcata</taxon>
        <taxon>Unidentata</taxon>
        <taxon>Episquamata</taxon>
        <taxon>Toxicofera</taxon>
        <taxon>Iguania</taxon>
        <taxon>Acrodonta</taxon>
        <taxon>Agamidae</taxon>
        <taxon>Amphibolurinae</taxon>
        <taxon>Pogona</taxon>
    </lineage>
</organism>
<dbReference type="InterPro" id="IPR002401">
    <property type="entry name" value="Cyt_P450_E_grp-I"/>
</dbReference>
<accession>A0ABM5F8V9</accession>
<comment type="cofactor">
    <cofactor evidence="1">
        <name>heme</name>
        <dbReference type="ChEBI" id="CHEBI:30413"/>
    </cofactor>
</comment>
<evidence type="ECO:0000256" key="6">
    <source>
        <dbReference type="RuleBase" id="RU000461"/>
    </source>
</evidence>
<keyword evidence="3 6" id="KW-0349">Heme</keyword>
<evidence type="ECO:0000256" key="7">
    <source>
        <dbReference type="SAM" id="MobiDB-lite"/>
    </source>
</evidence>
<dbReference type="InterPro" id="IPR050182">
    <property type="entry name" value="Cytochrome_P450_fam2"/>
</dbReference>
<dbReference type="InterPro" id="IPR036396">
    <property type="entry name" value="Cyt_P450_sf"/>
</dbReference>
<dbReference type="PANTHER" id="PTHR24300">
    <property type="entry name" value="CYTOCHROME P450 508A4-RELATED"/>
    <property type="match status" value="1"/>
</dbReference>
<dbReference type="PROSITE" id="PS00086">
    <property type="entry name" value="CYTOCHROME_P450"/>
    <property type="match status" value="1"/>
</dbReference>
<evidence type="ECO:0000256" key="4">
    <source>
        <dbReference type="ARBA" id="ARBA00022723"/>
    </source>
</evidence>
<dbReference type="SUPFAM" id="SSF48264">
    <property type="entry name" value="Cytochrome P450"/>
    <property type="match status" value="1"/>
</dbReference>
<keyword evidence="6" id="KW-0560">Oxidoreductase</keyword>
<evidence type="ECO:0000256" key="2">
    <source>
        <dbReference type="ARBA" id="ARBA00010617"/>
    </source>
</evidence>
<reference evidence="8" key="1">
    <citation type="submission" date="2025-05" db="UniProtKB">
        <authorList>
            <consortium name="RefSeq"/>
        </authorList>
    </citation>
    <scope>NUCLEOTIDE SEQUENCE [LARGE SCALE GENOMIC DNA]</scope>
</reference>
<keyword evidence="5 6" id="KW-0408">Iron</keyword>
<dbReference type="GeneID" id="110071367"/>
<dbReference type="RefSeq" id="XP_072841827.1">
    <property type="nucleotide sequence ID" value="XM_072985726.1"/>
</dbReference>
<comment type="similarity">
    <text evidence="2 6">Belongs to the cytochrome P450 family.</text>
</comment>
<feature type="region of interest" description="Disordered" evidence="7">
    <location>
        <begin position="51"/>
        <end position="81"/>
    </location>
</feature>
<evidence type="ECO:0000313" key="8">
    <source>
        <dbReference type="Proteomes" id="UP001652642"/>
    </source>
</evidence>
<proteinExistence type="inferred from homology"/>
<dbReference type="InterPro" id="IPR017972">
    <property type="entry name" value="Cyt_P450_CS"/>
</dbReference>
<dbReference type="InterPro" id="IPR001128">
    <property type="entry name" value="Cyt_P450"/>
</dbReference>
<dbReference type="PANTHER" id="PTHR24300:SF302">
    <property type="entry name" value="CYTOCHROME P450"/>
    <property type="match status" value="1"/>
</dbReference>
<evidence type="ECO:0000256" key="3">
    <source>
        <dbReference type="ARBA" id="ARBA00022617"/>
    </source>
</evidence>
<protein>
    <submittedName>
        <fullName evidence="9">Cytochrome P450 2K6-like</fullName>
    </submittedName>
</protein>
<keyword evidence="8" id="KW-1185">Reference proteome</keyword>
<dbReference type="Pfam" id="PF00067">
    <property type="entry name" value="p450"/>
    <property type="match status" value="2"/>
</dbReference>
<evidence type="ECO:0000313" key="9">
    <source>
        <dbReference type="RefSeq" id="XP_072841827.1"/>
    </source>
</evidence>
<keyword evidence="4 6" id="KW-0479">Metal-binding</keyword>
<dbReference type="PRINTS" id="PR00463">
    <property type="entry name" value="EP450I"/>
</dbReference>
<sequence length="478" mass="53898">MATGVQTLRRSSNPTGSLWVRRRPCTLWLPPDSALQLRPPLRQDLITVRVPASRNSPSPGLAARASAGMPPRIRQGTGKGPLSDVPSLPLKIYFSANRIITETISVLEFLTFSSLEFQLSKQYGPVFSLQLGLQKMVVLTGYETVKEALVNQADAFAERPFVPVFEEYANGYGEVLSLDNPLLSYQLLAFIFISPFAQSPEEELYNMFPALGFLFGARKIILNNRDELHAYITATFLNHIEDLDKNDQRSLIDTFLIQQQEEEKKKGGYFHKENLKSLMVDLFSAGMETTSSTLCWGILLMMKYPEIQKKVQAEIDDIVGPAQPMTEHRIRMPYTDAVVHEVQRFRDIVPTNLPRTTTVDVTLKGYFIPKGTHVVPLLTSVLHDESQWEKPHEFYPEHFLDSAGKFVKRDAFMPFSAGRRMCAGETMAKMELFLFFTSLLQSFTFQPPPGTSKEDLDLTQAVGLTAPPMPFHICALPR</sequence>
<dbReference type="PRINTS" id="PR00385">
    <property type="entry name" value="P450"/>
</dbReference>
<dbReference type="Proteomes" id="UP001652642">
    <property type="component" value="Chromosome 1"/>
</dbReference>
<evidence type="ECO:0000256" key="1">
    <source>
        <dbReference type="ARBA" id="ARBA00001971"/>
    </source>
</evidence>
<dbReference type="Gene3D" id="1.10.630.10">
    <property type="entry name" value="Cytochrome P450"/>
    <property type="match status" value="2"/>
</dbReference>
<gene>
    <name evidence="9" type="primary">LOC110071367</name>
</gene>
<evidence type="ECO:0000256" key="5">
    <source>
        <dbReference type="ARBA" id="ARBA00023004"/>
    </source>
</evidence>
<keyword evidence="6" id="KW-0503">Monooxygenase</keyword>
<reference evidence="9" key="2">
    <citation type="submission" date="2025-08" db="UniProtKB">
        <authorList>
            <consortium name="RefSeq"/>
        </authorList>
    </citation>
    <scope>IDENTIFICATION</scope>
</reference>